<dbReference type="Proteomes" id="UP000434850">
    <property type="component" value="Unassembled WGS sequence"/>
</dbReference>
<dbReference type="OrthoDB" id="828231at2"/>
<gene>
    <name evidence="1" type="ORF">GO816_10030</name>
</gene>
<comment type="caution">
    <text evidence="1">The sequence shown here is derived from an EMBL/GenBank/DDBJ whole genome shotgun (WGS) entry which is preliminary data.</text>
</comment>
<evidence type="ECO:0000313" key="2">
    <source>
        <dbReference type="Proteomes" id="UP000434850"/>
    </source>
</evidence>
<organism evidence="1 2">
    <name type="scientific">Mucilaginibacter aquatilis</name>
    <dbReference type="NCBI Taxonomy" id="1517760"/>
    <lineage>
        <taxon>Bacteria</taxon>
        <taxon>Pseudomonadati</taxon>
        <taxon>Bacteroidota</taxon>
        <taxon>Sphingobacteriia</taxon>
        <taxon>Sphingobacteriales</taxon>
        <taxon>Sphingobacteriaceae</taxon>
        <taxon>Mucilaginibacter</taxon>
    </lineage>
</organism>
<proteinExistence type="predicted"/>
<dbReference type="EMBL" id="WQLA01000003">
    <property type="protein sequence ID" value="MVN91461.1"/>
    <property type="molecule type" value="Genomic_DNA"/>
</dbReference>
<sequence length="100" mass="11190">MITEIKDLQDVAAFMHCLIEESVNAHPDDSFSDYVHIDTGLPTYTNEEAALRNRLMEQAFEVCEGNHADIYSVMQEIFLKETGLDTFIPLPSAVIPDSGI</sequence>
<protein>
    <submittedName>
        <fullName evidence="1">Uncharacterized protein</fullName>
    </submittedName>
</protein>
<reference evidence="1 2" key="1">
    <citation type="submission" date="2019-12" db="EMBL/GenBank/DDBJ databases">
        <title>Mucilaginibacter sp. HME9299 genome sequencing and assembly.</title>
        <authorList>
            <person name="Kang H."/>
            <person name="Kim H."/>
            <person name="Joh K."/>
        </authorList>
    </citation>
    <scope>NUCLEOTIDE SEQUENCE [LARGE SCALE GENOMIC DNA]</scope>
    <source>
        <strain evidence="1 2">HME9299</strain>
    </source>
</reference>
<dbReference type="RefSeq" id="WP_157541699.1">
    <property type="nucleotide sequence ID" value="NZ_WQLA01000003.1"/>
</dbReference>
<dbReference type="AlphaFoldDB" id="A0A6I4I8K7"/>
<name>A0A6I4I8K7_9SPHI</name>
<accession>A0A6I4I8K7</accession>
<evidence type="ECO:0000313" key="1">
    <source>
        <dbReference type="EMBL" id="MVN91461.1"/>
    </source>
</evidence>
<keyword evidence="2" id="KW-1185">Reference proteome</keyword>